<dbReference type="GO" id="GO:0012505">
    <property type="term" value="C:endomembrane system"/>
    <property type="evidence" value="ECO:0007669"/>
    <property type="project" value="UniProtKB-SubCell"/>
</dbReference>
<dbReference type="PANTHER" id="PTHR10791">
    <property type="entry name" value="RAG1-ACTIVATING PROTEIN 1"/>
    <property type="match status" value="1"/>
</dbReference>
<evidence type="ECO:0000256" key="5">
    <source>
        <dbReference type="ARBA" id="ARBA00022692"/>
    </source>
</evidence>
<feature type="transmembrane region" description="Helical" evidence="9">
    <location>
        <begin position="105"/>
        <end position="121"/>
    </location>
</feature>
<evidence type="ECO:0000256" key="7">
    <source>
        <dbReference type="ARBA" id="ARBA00022989"/>
    </source>
</evidence>
<evidence type="ECO:0000256" key="6">
    <source>
        <dbReference type="ARBA" id="ARBA00022737"/>
    </source>
</evidence>
<dbReference type="FunFam" id="1.20.1280.290:FF:000002">
    <property type="entry name" value="Bidirectional sugar transporter SWEET"/>
    <property type="match status" value="1"/>
</dbReference>
<comment type="function">
    <text evidence="9">Mediates both low-affinity uptake and efflux of sugar across the membrane.</text>
</comment>
<evidence type="ECO:0000256" key="2">
    <source>
        <dbReference type="ARBA" id="ARBA00007809"/>
    </source>
</evidence>
<dbReference type="AlphaFoldDB" id="A0AAP0QB56"/>
<keyword evidence="7 9" id="KW-1133">Transmembrane helix</keyword>
<dbReference type="Proteomes" id="UP001428341">
    <property type="component" value="Unassembled WGS sequence"/>
</dbReference>
<organism evidence="10 11">
    <name type="scientific">Citrus x changshan-huyou</name>
    <dbReference type="NCBI Taxonomy" id="2935761"/>
    <lineage>
        <taxon>Eukaryota</taxon>
        <taxon>Viridiplantae</taxon>
        <taxon>Streptophyta</taxon>
        <taxon>Embryophyta</taxon>
        <taxon>Tracheophyta</taxon>
        <taxon>Spermatophyta</taxon>
        <taxon>Magnoliopsida</taxon>
        <taxon>eudicotyledons</taxon>
        <taxon>Gunneridae</taxon>
        <taxon>Pentapetalae</taxon>
        <taxon>rosids</taxon>
        <taxon>malvids</taxon>
        <taxon>Sapindales</taxon>
        <taxon>Rutaceae</taxon>
        <taxon>Aurantioideae</taxon>
        <taxon>Citrus</taxon>
    </lineage>
</organism>
<feature type="transmembrane region" description="Helical" evidence="9">
    <location>
        <begin position="6"/>
        <end position="28"/>
    </location>
</feature>
<protein>
    <recommendedName>
        <fullName evidence="9">Bidirectional sugar transporter SWEET</fullName>
    </recommendedName>
</protein>
<feature type="transmembrane region" description="Helical" evidence="9">
    <location>
        <begin position="133"/>
        <end position="164"/>
    </location>
</feature>
<dbReference type="Gene3D" id="1.20.1280.290">
    <property type="match status" value="2"/>
</dbReference>
<proteinExistence type="inferred from homology"/>
<reference evidence="10 11" key="1">
    <citation type="submission" date="2024-05" db="EMBL/GenBank/DDBJ databases">
        <title>Haplotype-resolved chromosome-level genome assembly of Huyou (Citrus changshanensis).</title>
        <authorList>
            <person name="Miao C."/>
            <person name="Chen W."/>
            <person name="Wu Y."/>
            <person name="Wang L."/>
            <person name="Zhao S."/>
            <person name="Grierson D."/>
            <person name="Xu C."/>
            <person name="Chen K."/>
        </authorList>
    </citation>
    <scope>NUCLEOTIDE SEQUENCE [LARGE SCALE GENOMIC DNA]</scope>
    <source>
        <strain evidence="10">01-14</strain>
        <tissue evidence="10">Leaf</tissue>
    </source>
</reference>
<comment type="similarity">
    <text evidence="2 9">Belongs to the SWEET sugar transporter family.</text>
</comment>
<feature type="transmembrane region" description="Helical" evidence="9">
    <location>
        <begin position="70"/>
        <end position="93"/>
    </location>
</feature>
<dbReference type="GO" id="GO:0051260">
    <property type="term" value="P:protein homooligomerization"/>
    <property type="evidence" value="ECO:0007669"/>
    <property type="project" value="UniProtKB-ARBA"/>
</dbReference>
<keyword evidence="6" id="KW-0677">Repeat</keyword>
<evidence type="ECO:0000313" key="10">
    <source>
        <dbReference type="EMBL" id="KAK9181923.1"/>
    </source>
</evidence>
<feature type="transmembrane region" description="Helical" evidence="9">
    <location>
        <begin position="232"/>
        <end position="251"/>
    </location>
</feature>
<feature type="transmembrane region" description="Helical" evidence="9">
    <location>
        <begin position="204"/>
        <end position="226"/>
    </location>
</feature>
<feature type="transmembrane region" description="Helical" evidence="9">
    <location>
        <begin position="40"/>
        <end position="58"/>
    </location>
</feature>
<keyword evidence="3 9" id="KW-0813">Transport</keyword>
<gene>
    <name evidence="10" type="ORF">WN944_025064</name>
</gene>
<accession>A0AAP0QB56</accession>
<evidence type="ECO:0000256" key="8">
    <source>
        <dbReference type="ARBA" id="ARBA00023136"/>
    </source>
</evidence>
<dbReference type="GO" id="GO:0005886">
    <property type="term" value="C:plasma membrane"/>
    <property type="evidence" value="ECO:0007669"/>
    <property type="project" value="UniProtKB-SubCell"/>
</dbReference>
<keyword evidence="11" id="KW-1185">Reference proteome</keyword>
<dbReference type="GO" id="GO:0051119">
    <property type="term" value="F:sugar transmembrane transporter activity"/>
    <property type="evidence" value="ECO:0007669"/>
    <property type="project" value="InterPro"/>
</dbReference>
<comment type="caution">
    <text evidence="10">The sequence shown here is derived from an EMBL/GenBank/DDBJ whole genome shotgun (WGS) entry which is preliminary data.</text>
</comment>
<evidence type="ECO:0000256" key="4">
    <source>
        <dbReference type="ARBA" id="ARBA00022597"/>
    </source>
</evidence>
<keyword evidence="5 9" id="KW-0812">Transmembrane</keyword>
<dbReference type="EMBL" id="JBCGBO010000024">
    <property type="protein sequence ID" value="KAK9181923.1"/>
    <property type="molecule type" value="Genomic_DNA"/>
</dbReference>
<dbReference type="InterPro" id="IPR047664">
    <property type="entry name" value="SWEET"/>
</dbReference>
<sequence>MGDGLRLAFGVMGNAASLLLYATPILTFSRVIKKKSTEGFSCFPYIIALLNCLMYTWYALPVVSYRWENFTVVTINGLGIFLELSFILIYFLFASARDKASHFKALFGFYTSCIIVAKHYVCDYCLTRMLWIIIIITLQIKVAAIVIPVILLFCITALVSAFVFHDHHHRKLFVGSIGMGASITMYSSPLVAVKQVIRTKSVEFMPFHLSFFSFLTSAIWMVYGLLSHDLFIASPSFVGGPLGIIQLVLYWKYRKSGIIKEPNKWDLEKNGENSKKLQLAINNDINGKS</sequence>
<evidence type="ECO:0000256" key="1">
    <source>
        <dbReference type="ARBA" id="ARBA00004127"/>
    </source>
</evidence>
<evidence type="ECO:0000256" key="3">
    <source>
        <dbReference type="ARBA" id="ARBA00022448"/>
    </source>
</evidence>
<keyword evidence="8 9" id="KW-0472">Membrane</keyword>
<evidence type="ECO:0000256" key="9">
    <source>
        <dbReference type="RuleBase" id="RU910715"/>
    </source>
</evidence>
<dbReference type="Pfam" id="PF03083">
    <property type="entry name" value="MtN3_slv"/>
    <property type="match status" value="2"/>
</dbReference>
<comment type="subcellular location">
    <subcellularLocation>
        <location evidence="9">Cell membrane</location>
        <topology evidence="9">Multi-pass membrane protein</topology>
    </subcellularLocation>
    <subcellularLocation>
        <location evidence="1">Endomembrane system</location>
        <topology evidence="1">Multi-pass membrane protein</topology>
    </subcellularLocation>
</comment>
<dbReference type="FunFam" id="1.20.1280.290:FF:000001">
    <property type="entry name" value="Bidirectional sugar transporter SWEET"/>
    <property type="match status" value="1"/>
</dbReference>
<keyword evidence="4 9" id="KW-0762">Sugar transport</keyword>
<evidence type="ECO:0000313" key="11">
    <source>
        <dbReference type="Proteomes" id="UP001428341"/>
    </source>
</evidence>
<dbReference type="InterPro" id="IPR004316">
    <property type="entry name" value="SWEET_rpt"/>
</dbReference>
<dbReference type="PANTHER" id="PTHR10791:SF28">
    <property type="entry name" value="BIDIRECTIONAL SUGAR TRANSPORTER SWEET3"/>
    <property type="match status" value="1"/>
</dbReference>
<name>A0AAP0QB56_9ROSI</name>